<dbReference type="RefSeq" id="WP_068265400.1">
    <property type="nucleotide sequence ID" value="NZ_LWSK01000086.1"/>
</dbReference>
<feature type="transmembrane region" description="Helical" evidence="1">
    <location>
        <begin position="128"/>
        <end position="148"/>
    </location>
</feature>
<feature type="transmembrane region" description="Helical" evidence="1">
    <location>
        <begin position="160"/>
        <end position="177"/>
    </location>
</feature>
<name>A0A5B1CPU4_9BACT</name>
<dbReference type="GO" id="GO:0016020">
    <property type="term" value="C:membrane"/>
    <property type="evidence" value="ECO:0007669"/>
    <property type="project" value="InterPro"/>
</dbReference>
<dbReference type="EMBL" id="VRLW01000001">
    <property type="protein sequence ID" value="KAA1261879.1"/>
    <property type="molecule type" value="Genomic_DNA"/>
</dbReference>
<feature type="transmembrane region" description="Helical" evidence="1">
    <location>
        <begin position="76"/>
        <end position="95"/>
    </location>
</feature>
<keyword evidence="1" id="KW-1133">Transmembrane helix</keyword>
<evidence type="ECO:0000259" key="2">
    <source>
        <dbReference type="Pfam" id="PF00892"/>
    </source>
</evidence>
<feature type="transmembrane region" description="Helical" evidence="1">
    <location>
        <begin position="34"/>
        <end position="55"/>
    </location>
</feature>
<dbReference type="InterPro" id="IPR000620">
    <property type="entry name" value="EamA_dom"/>
</dbReference>
<sequence>MSWLLLSVLSAFLLGIYDAAKKASVRENAVPPVLFFAVVCGAAIWVPLLVFGKAFPDWLPTDRLRVQSISTSMHAALFLKSVIVGTSWTLAYFSLKRLPLSIAGPLRAIGPVWTILLATMLLGERPTLWQWIGIVVVLVAFYAFSVAGKKEGIQFRKDPAVAWMVIATIVGACSGLYDKILLQNFALDAATVQAWFSIYLVVVLFPLVAYWYCIDSAKIRFTWRASIPLIAICLLAADFAYFTALTDPDALVSVVSPIRRLATVISFAIGIVYFGEKNVRRKAACVAVLISGVFLISLG</sequence>
<keyword evidence="1" id="KW-0472">Membrane</keyword>
<feature type="transmembrane region" description="Helical" evidence="1">
    <location>
        <begin position="192"/>
        <end position="213"/>
    </location>
</feature>
<proteinExistence type="predicted"/>
<dbReference type="Gene3D" id="1.10.3730.20">
    <property type="match status" value="1"/>
</dbReference>
<evidence type="ECO:0000256" key="1">
    <source>
        <dbReference type="SAM" id="Phobius"/>
    </source>
</evidence>
<keyword evidence="1" id="KW-0812">Transmembrane</keyword>
<protein>
    <submittedName>
        <fullName evidence="3">EamA-like transporter family protein</fullName>
    </submittedName>
</protein>
<gene>
    <name evidence="3" type="ORF">LF1_44400</name>
</gene>
<accession>A0A5B1CPU4</accession>
<dbReference type="SUPFAM" id="SSF103481">
    <property type="entry name" value="Multidrug resistance efflux transporter EmrE"/>
    <property type="match status" value="2"/>
</dbReference>
<keyword evidence="4" id="KW-1185">Reference proteome</keyword>
<evidence type="ECO:0000313" key="4">
    <source>
        <dbReference type="Proteomes" id="UP000322699"/>
    </source>
</evidence>
<dbReference type="Pfam" id="PF00892">
    <property type="entry name" value="EamA"/>
    <property type="match status" value="1"/>
</dbReference>
<feature type="transmembrane region" description="Helical" evidence="1">
    <location>
        <begin position="225"/>
        <end position="245"/>
    </location>
</feature>
<organism evidence="3 4">
    <name type="scientific">Rubripirellula obstinata</name>
    <dbReference type="NCBI Taxonomy" id="406547"/>
    <lineage>
        <taxon>Bacteria</taxon>
        <taxon>Pseudomonadati</taxon>
        <taxon>Planctomycetota</taxon>
        <taxon>Planctomycetia</taxon>
        <taxon>Pirellulales</taxon>
        <taxon>Pirellulaceae</taxon>
        <taxon>Rubripirellula</taxon>
    </lineage>
</organism>
<dbReference type="PANTHER" id="PTHR22911:SF137">
    <property type="entry name" value="SOLUTE CARRIER FAMILY 35 MEMBER G2-RELATED"/>
    <property type="match status" value="1"/>
</dbReference>
<comment type="caution">
    <text evidence="3">The sequence shown here is derived from an EMBL/GenBank/DDBJ whole genome shotgun (WGS) entry which is preliminary data.</text>
</comment>
<evidence type="ECO:0000313" key="3">
    <source>
        <dbReference type="EMBL" id="KAA1261879.1"/>
    </source>
</evidence>
<dbReference type="PANTHER" id="PTHR22911">
    <property type="entry name" value="ACYL-MALONYL CONDENSING ENZYME-RELATED"/>
    <property type="match status" value="1"/>
</dbReference>
<feature type="domain" description="EamA" evidence="2">
    <location>
        <begin position="2"/>
        <end position="143"/>
    </location>
</feature>
<feature type="transmembrane region" description="Helical" evidence="1">
    <location>
        <begin position="257"/>
        <end position="275"/>
    </location>
</feature>
<reference evidence="3 4" key="1">
    <citation type="submission" date="2019-08" db="EMBL/GenBank/DDBJ databases">
        <title>Deep-cultivation of Planctomycetes and their phenomic and genomic characterization uncovers novel biology.</title>
        <authorList>
            <person name="Wiegand S."/>
            <person name="Jogler M."/>
            <person name="Boedeker C."/>
            <person name="Pinto D."/>
            <person name="Vollmers J."/>
            <person name="Rivas-Marin E."/>
            <person name="Kohn T."/>
            <person name="Peeters S.H."/>
            <person name="Heuer A."/>
            <person name="Rast P."/>
            <person name="Oberbeckmann S."/>
            <person name="Bunk B."/>
            <person name="Jeske O."/>
            <person name="Meyerdierks A."/>
            <person name="Storesund J.E."/>
            <person name="Kallscheuer N."/>
            <person name="Luecker S."/>
            <person name="Lage O.M."/>
            <person name="Pohl T."/>
            <person name="Merkel B.J."/>
            <person name="Hornburger P."/>
            <person name="Mueller R.-W."/>
            <person name="Bruemmer F."/>
            <person name="Labrenz M."/>
            <person name="Spormann A.M."/>
            <person name="Op Den Camp H."/>
            <person name="Overmann J."/>
            <person name="Amann R."/>
            <person name="Jetten M.S.M."/>
            <person name="Mascher T."/>
            <person name="Medema M.H."/>
            <person name="Devos D.P."/>
            <person name="Kaster A.-K."/>
            <person name="Ovreas L."/>
            <person name="Rohde M."/>
            <person name="Galperin M.Y."/>
            <person name="Jogler C."/>
        </authorList>
    </citation>
    <scope>NUCLEOTIDE SEQUENCE [LARGE SCALE GENOMIC DNA]</scope>
    <source>
        <strain evidence="3 4">LF1</strain>
    </source>
</reference>
<dbReference type="Proteomes" id="UP000322699">
    <property type="component" value="Unassembled WGS sequence"/>
</dbReference>
<dbReference type="OrthoDB" id="244774at2"/>
<dbReference type="InterPro" id="IPR037185">
    <property type="entry name" value="EmrE-like"/>
</dbReference>
<dbReference type="AlphaFoldDB" id="A0A5B1CPU4"/>